<reference evidence="2 4" key="2">
    <citation type="submission" date="2023-12" db="EMBL/GenBank/DDBJ databases">
        <title>Phenotypic and Genomic Characterization of Methanothermobacter wolfeii Strain BSEL, a CO2-Capturing Archaeon with Minimal Nutrient Requirements.</title>
        <authorList>
            <person name="Ale Enriquez F."/>
            <person name="Ahring B.K."/>
        </authorList>
    </citation>
    <scope>NUCLEOTIDE SEQUENCE [LARGE SCALE GENOMIC DNA]</scope>
    <source>
        <strain evidence="2 4">BSEL-1</strain>
    </source>
</reference>
<dbReference type="GeneID" id="58978430"/>
<dbReference type="KEGG" id="mwo:MWSIV6_0782"/>
<evidence type="ECO:0000313" key="4">
    <source>
        <dbReference type="Proteomes" id="UP001369247"/>
    </source>
</evidence>
<keyword evidence="4" id="KW-1185">Reference proteome</keyword>
<feature type="transmembrane region" description="Helical" evidence="1">
    <location>
        <begin position="7"/>
        <end position="24"/>
    </location>
</feature>
<keyword evidence="1" id="KW-1133">Transmembrane helix</keyword>
<dbReference type="EMBL" id="JAXUHJ010000004">
    <property type="protein sequence ID" value="MEJ8542266.1"/>
    <property type="molecule type" value="Genomic_DNA"/>
</dbReference>
<dbReference type="Proteomes" id="UP001065373">
    <property type="component" value="Chromosome"/>
</dbReference>
<dbReference type="GeneID" id="75106396"/>
<dbReference type="Proteomes" id="UP001369247">
    <property type="component" value="Unassembled WGS sequence"/>
</dbReference>
<dbReference type="EMBL" id="CP104550">
    <property type="protein sequence ID" value="UXH32463.1"/>
    <property type="molecule type" value="Genomic_DNA"/>
</dbReference>
<dbReference type="AlphaFoldDB" id="A0A9E7RUM5"/>
<organism evidence="3">
    <name type="scientific">Methanothermobacter wolfeii</name>
    <name type="common">Methanobacterium wolfei</name>
    <dbReference type="NCBI Taxonomy" id="145261"/>
    <lineage>
        <taxon>Archaea</taxon>
        <taxon>Methanobacteriati</taxon>
        <taxon>Methanobacteriota</taxon>
        <taxon>Methanomada group</taxon>
        <taxon>Methanobacteria</taxon>
        <taxon>Methanobacteriales</taxon>
        <taxon>Methanobacteriaceae</taxon>
        <taxon>Methanothermobacter</taxon>
    </lineage>
</organism>
<reference evidence="3" key="1">
    <citation type="submission" date="2022-09" db="EMBL/GenBank/DDBJ databases">
        <title>Characterization of three MwoI isoschizomers from sequenced genome and metagenomes.</title>
        <authorList>
            <person name="Fomenkov A."/>
            <person name="Xu S.Y."/>
            <person name="Roberts R.J."/>
        </authorList>
    </citation>
    <scope>NUCLEOTIDE SEQUENCE</scope>
    <source>
        <strain evidence="3">DSM 2970</strain>
    </source>
</reference>
<keyword evidence="1" id="KW-0472">Membrane</keyword>
<accession>A0A9E7RUM5</accession>
<feature type="transmembrane region" description="Helical" evidence="1">
    <location>
        <begin position="30"/>
        <end position="53"/>
    </location>
</feature>
<gene>
    <name evidence="3" type="ORF">N5910_04050</name>
    <name evidence="2" type="ORF">U2150_01980</name>
</gene>
<dbReference type="RefSeq" id="WP_074358838.1">
    <property type="nucleotide sequence ID" value="NZ_CP104550.1"/>
</dbReference>
<evidence type="ECO:0000313" key="2">
    <source>
        <dbReference type="EMBL" id="MEJ8542266.1"/>
    </source>
</evidence>
<name>A0A9E7RUM5_METWO</name>
<proteinExistence type="predicted"/>
<evidence type="ECO:0000313" key="3">
    <source>
        <dbReference type="EMBL" id="UXH32463.1"/>
    </source>
</evidence>
<keyword evidence="1" id="KW-0812">Transmembrane</keyword>
<sequence length="71" mass="7824">MNRLRTGSLTALIISAIGIIYALIMDPAPWVVYGVAIFLIPLFILSVGILSMAEPEEEEADERVNEPFIGY</sequence>
<evidence type="ECO:0000256" key="1">
    <source>
        <dbReference type="SAM" id="Phobius"/>
    </source>
</evidence>
<protein>
    <submittedName>
        <fullName evidence="3">DUF788 domain-containing protein</fullName>
    </submittedName>
</protein>